<sequence length="156" mass="16731">MLPSLRDIMADVTDDAVSAAGLGPSAEVPADGPSVTFAYLVQVSLDGSRWVADRTEPSGGFEHSPGTAAQVACQVLRRRFVQLRADEDARWRDVWFRADVWSLDRPTGSAQAGQPGSPGVPLTGWALSGRHLQSRGIAPDAVEVRTPAQVRREVGR</sequence>
<dbReference type="AlphaFoldDB" id="A0A0D8BGD1"/>
<dbReference type="PATRIC" id="fig|1502723.3.peg.1657"/>
<evidence type="ECO:0000313" key="1">
    <source>
        <dbReference type="EMBL" id="KJE23125.1"/>
    </source>
</evidence>
<evidence type="ECO:0000313" key="2">
    <source>
        <dbReference type="Proteomes" id="UP000032545"/>
    </source>
</evidence>
<reference evidence="2" key="1">
    <citation type="submission" date="2015-02" db="EMBL/GenBank/DDBJ databases">
        <title>Draft Genome of Frankia sp. CpI1-S.</title>
        <authorList>
            <person name="Oshone R.T."/>
            <person name="Ngom M."/>
            <person name="Ghodhbane-Gtari F."/>
            <person name="Gtari M."/>
            <person name="Morris K."/>
            <person name="Thomas K."/>
            <person name="Sen A."/>
            <person name="Tisa L.S."/>
        </authorList>
    </citation>
    <scope>NUCLEOTIDE SEQUENCE [LARGE SCALE GENOMIC DNA]</scope>
    <source>
        <strain evidence="2">CpI1-S</strain>
    </source>
</reference>
<protein>
    <submittedName>
        <fullName evidence="1">Uncharacterized protein</fullName>
    </submittedName>
</protein>
<gene>
    <name evidence="1" type="ORF">FF36_02553</name>
</gene>
<reference evidence="1 2" key="2">
    <citation type="journal article" date="2016" name="Genome Announc.">
        <title>Permanent Draft Genome Sequences for Two Variants of Frankia sp. Strain CpI1, the First Frankia Strain Isolated from Root Nodules of Comptonia peregrina.</title>
        <authorList>
            <person name="Oshone R."/>
            <person name="Hurst S.G.IV."/>
            <person name="Abebe-Akele F."/>
            <person name="Simpson S."/>
            <person name="Morris K."/>
            <person name="Thomas W.K."/>
            <person name="Tisa L.S."/>
        </authorList>
    </citation>
    <scope>NUCLEOTIDE SEQUENCE [LARGE SCALE GENOMIC DNA]</scope>
    <source>
        <strain evidence="2">CpI1-S</strain>
    </source>
</reference>
<dbReference type="Proteomes" id="UP000032545">
    <property type="component" value="Unassembled WGS sequence"/>
</dbReference>
<keyword evidence="2" id="KW-1185">Reference proteome</keyword>
<accession>A0A0D8BGD1</accession>
<dbReference type="EMBL" id="JYFN01000016">
    <property type="protein sequence ID" value="KJE23125.1"/>
    <property type="molecule type" value="Genomic_DNA"/>
</dbReference>
<comment type="caution">
    <text evidence="1">The sequence shown here is derived from an EMBL/GenBank/DDBJ whole genome shotgun (WGS) entry which is preliminary data.</text>
</comment>
<proteinExistence type="predicted"/>
<name>A0A0D8BGD1_9ACTN</name>
<organism evidence="1 2">
    <name type="scientific">Frankia torreyi</name>
    <dbReference type="NCBI Taxonomy" id="1856"/>
    <lineage>
        <taxon>Bacteria</taxon>
        <taxon>Bacillati</taxon>
        <taxon>Actinomycetota</taxon>
        <taxon>Actinomycetes</taxon>
        <taxon>Frankiales</taxon>
        <taxon>Frankiaceae</taxon>
        <taxon>Frankia</taxon>
    </lineage>
</organism>